<proteinExistence type="predicted"/>
<organism evidence="1 2">
    <name type="scientific">Plasmodium yoelii 17X</name>
    <dbReference type="NCBI Taxonomy" id="1323249"/>
    <lineage>
        <taxon>Eukaryota</taxon>
        <taxon>Sar</taxon>
        <taxon>Alveolata</taxon>
        <taxon>Apicomplexa</taxon>
        <taxon>Aconoidasida</taxon>
        <taxon>Haemosporida</taxon>
        <taxon>Plasmodiidae</taxon>
        <taxon>Plasmodium</taxon>
        <taxon>Plasmodium (Vinckeia)</taxon>
    </lineage>
</organism>
<dbReference type="AlphaFoldDB" id="V7PFY7"/>
<reference evidence="1 2" key="1">
    <citation type="submission" date="2013-11" db="EMBL/GenBank/DDBJ databases">
        <title>The Genome Sequence of Plasmodium yoelii 17X.</title>
        <authorList>
            <consortium name="The Broad Institute Genomics Platform"/>
            <consortium name="The Broad Institute Genome Sequencing Center for Infectious Disease"/>
            <person name="Neafsey D."/>
            <person name="Adams J."/>
            <person name="Walker B."/>
            <person name="Young S.K."/>
            <person name="Zeng Q."/>
            <person name="Gargeya S."/>
            <person name="Fitzgerald M."/>
            <person name="Haas B."/>
            <person name="Abouelleil A."/>
            <person name="Alvarado L."/>
            <person name="Chapman S.B."/>
            <person name="Gainer-Dewar J."/>
            <person name="Goldberg J."/>
            <person name="Griggs A."/>
            <person name="Gujja S."/>
            <person name="Hansen M."/>
            <person name="Howarth C."/>
            <person name="Imamovic A."/>
            <person name="Ireland A."/>
            <person name="Larimer J."/>
            <person name="McCowan C."/>
            <person name="Murphy C."/>
            <person name="Pearson M."/>
            <person name="Poon T.W."/>
            <person name="Priest M."/>
            <person name="Roberts A."/>
            <person name="Saif S."/>
            <person name="Shea T."/>
            <person name="Sykes S."/>
            <person name="Wortman J."/>
            <person name="Nusbaum C."/>
            <person name="Birren B."/>
        </authorList>
    </citation>
    <scope>NUCLEOTIDE SEQUENCE [LARGE SCALE GENOMIC DNA]</scope>
    <source>
        <strain evidence="1 2">17X</strain>
    </source>
</reference>
<name>V7PFY7_PLAYE</name>
<protein>
    <submittedName>
        <fullName evidence="1">Uncharacterized protein</fullName>
    </submittedName>
</protein>
<accession>V7PFY7</accession>
<dbReference type="Proteomes" id="UP000018538">
    <property type="component" value="Unassembled WGS sequence"/>
</dbReference>
<sequence length="68" mass="8296">MSYSKHLRNIYLNIYIKRANIPYLSPLKGQYINLIKHISIIIYMYNKCLTFTKYYFKNNLHLNTYLSL</sequence>
<gene>
    <name evidence="1" type="ORF">YYC_05054</name>
</gene>
<evidence type="ECO:0000313" key="2">
    <source>
        <dbReference type="Proteomes" id="UP000018538"/>
    </source>
</evidence>
<dbReference type="EMBL" id="KI635808">
    <property type="protein sequence ID" value="ETB57258.1"/>
    <property type="molecule type" value="Genomic_DNA"/>
</dbReference>
<evidence type="ECO:0000313" key="1">
    <source>
        <dbReference type="EMBL" id="ETB57258.1"/>
    </source>
</evidence>
<keyword evidence="2" id="KW-1185">Reference proteome</keyword>